<dbReference type="RefSeq" id="WP_133583265.1">
    <property type="nucleotide sequence ID" value="NZ_SNYV01000011.1"/>
</dbReference>
<reference evidence="2 3" key="1">
    <citation type="submission" date="2019-03" db="EMBL/GenBank/DDBJ databases">
        <title>Genomic Encyclopedia of Archaeal and Bacterial Type Strains, Phase II (KMG-II): from individual species to whole genera.</title>
        <authorList>
            <person name="Goeker M."/>
        </authorList>
    </citation>
    <scope>NUCLEOTIDE SEQUENCE [LARGE SCALE GENOMIC DNA]</scope>
    <source>
        <strain evidence="2 3">DSM 28353</strain>
    </source>
</reference>
<organism evidence="2 3">
    <name type="scientific">Sphingobacterium yanglingense</name>
    <dbReference type="NCBI Taxonomy" id="1437280"/>
    <lineage>
        <taxon>Bacteria</taxon>
        <taxon>Pseudomonadati</taxon>
        <taxon>Bacteroidota</taxon>
        <taxon>Sphingobacteriia</taxon>
        <taxon>Sphingobacteriales</taxon>
        <taxon>Sphingobacteriaceae</taxon>
        <taxon>Sphingobacterium</taxon>
    </lineage>
</organism>
<name>A0A4R6WH31_9SPHI</name>
<feature type="domain" description="Metallo-beta-lactamase" evidence="1">
    <location>
        <begin position="45"/>
        <end position="161"/>
    </location>
</feature>
<proteinExistence type="predicted"/>
<protein>
    <submittedName>
        <fullName evidence="2">Beta-lactamase superfamily II metal-dependent hydrolase</fullName>
    </submittedName>
</protein>
<dbReference type="Pfam" id="PF00753">
    <property type="entry name" value="Lactamase_B"/>
    <property type="match status" value="1"/>
</dbReference>
<evidence type="ECO:0000313" key="2">
    <source>
        <dbReference type="EMBL" id="TDQ79473.1"/>
    </source>
</evidence>
<dbReference type="EMBL" id="SNYV01000011">
    <property type="protein sequence ID" value="TDQ79473.1"/>
    <property type="molecule type" value="Genomic_DNA"/>
</dbReference>
<dbReference type="AlphaFoldDB" id="A0A4R6WH31"/>
<dbReference type="GO" id="GO:0016787">
    <property type="term" value="F:hydrolase activity"/>
    <property type="evidence" value="ECO:0007669"/>
    <property type="project" value="UniProtKB-KW"/>
</dbReference>
<sequence length="401" mass="45232">MLRSFLIKSVLLAVVYLLPVEFVLAQQSLPPWEEGFLDIHHINTGEGNSTFVQMPDGTTLLVDIGTVDKVAFEQRHFPLKATSRVPDSSLSVGARVAWYLQKMSNRVGDSRQLDYLLITHFHSDHFGAVPELLAELTPKKIIDRDYPSYGFPFDLRTKLKKDTVFQRYMAIVDSGAWNMEKAQVGSSTQLGPVYHPGRYPTFRIQNIKNAASLWSPEGGEVRELFTAAEMATGGYNENPLSMAFKVSYGDFDYYFGADNTGLQDSSVPKWFDVETALAASVGKVDAMVLNHHGNRDANNANFIGRLDPQVAIQQVYSSDQPGQEVFYRLQNLGRGRARHLYATNMHSETRTTYGPWFDRAYRSMQGHVVLRVYPNGKTFKVYVLNESNLSVKDEQLLHSEN</sequence>
<dbReference type="InterPro" id="IPR001279">
    <property type="entry name" value="Metallo-B-lactamas"/>
</dbReference>
<dbReference type="PANTHER" id="PTHR30619:SF1">
    <property type="entry name" value="RECOMBINATION PROTEIN 2"/>
    <property type="match status" value="1"/>
</dbReference>
<gene>
    <name evidence="2" type="ORF">CLV99_0911</name>
</gene>
<dbReference type="InterPro" id="IPR052159">
    <property type="entry name" value="Competence_DNA_uptake"/>
</dbReference>
<evidence type="ECO:0000313" key="3">
    <source>
        <dbReference type="Proteomes" id="UP000295292"/>
    </source>
</evidence>
<keyword evidence="2" id="KW-0378">Hydrolase</keyword>
<dbReference type="Proteomes" id="UP000295292">
    <property type="component" value="Unassembled WGS sequence"/>
</dbReference>
<dbReference type="Gene3D" id="3.60.15.10">
    <property type="entry name" value="Ribonuclease Z/Hydroxyacylglutathione hydrolase-like"/>
    <property type="match status" value="1"/>
</dbReference>
<dbReference type="OrthoDB" id="9761531at2"/>
<comment type="caution">
    <text evidence="2">The sequence shown here is derived from an EMBL/GenBank/DDBJ whole genome shotgun (WGS) entry which is preliminary data.</text>
</comment>
<evidence type="ECO:0000259" key="1">
    <source>
        <dbReference type="Pfam" id="PF00753"/>
    </source>
</evidence>
<keyword evidence="3" id="KW-1185">Reference proteome</keyword>
<dbReference type="SUPFAM" id="SSF56281">
    <property type="entry name" value="Metallo-hydrolase/oxidoreductase"/>
    <property type="match status" value="1"/>
</dbReference>
<accession>A0A4R6WH31</accession>
<dbReference type="InterPro" id="IPR036866">
    <property type="entry name" value="RibonucZ/Hydroxyglut_hydro"/>
</dbReference>
<dbReference type="PANTHER" id="PTHR30619">
    <property type="entry name" value="DNA INTERNALIZATION/COMPETENCE PROTEIN COMEC/REC2"/>
    <property type="match status" value="1"/>
</dbReference>